<sequence>MFSALIVDNEAENRSDESEIGYYNRRIKRVRSFHCQENDD</sequence>
<evidence type="ECO:0000313" key="2">
    <source>
        <dbReference type="Proteomes" id="UP000465778"/>
    </source>
</evidence>
<dbReference type="EMBL" id="VDEM01000030">
    <property type="protein sequence ID" value="KAF0823449.1"/>
    <property type="molecule type" value="Genomic_DNA"/>
</dbReference>
<name>A0A800NAB3_CYTFI</name>
<evidence type="ECO:0000313" key="1">
    <source>
        <dbReference type="EMBL" id="KAF0823449.1"/>
    </source>
</evidence>
<dbReference type="AlphaFoldDB" id="A0A800NAB3"/>
<accession>A0A800NAB3</accession>
<dbReference type="Proteomes" id="UP000465778">
    <property type="component" value="Unassembled WGS sequence"/>
</dbReference>
<comment type="caution">
    <text evidence="1">The sequence shown here is derived from an EMBL/GenBank/DDBJ whole genome shotgun (WGS) entry which is preliminary data.</text>
</comment>
<gene>
    <name evidence="1" type="ORF">KIS1582_2714</name>
</gene>
<proteinExistence type="predicted"/>
<organism evidence="1 2">
    <name type="scientific">Cytobacillus firmus</name>
    <name type="common">Bacillus firmus</name>
    <dbReference type="NCBI Taxonomy" id="1399"/>
    <lineage>
        <taxon>Bacteria</taxon>
        <taxon>Bacillati</taxon>
        <taxon>Bacillota</taxon>
        <taxon>Bacilli</taxon>
        <taxon>Bacillales</taxon>
        <taxon>Bacillaceae</taxon>
        <taxon>Cytobacillus</taxon>
    </lineage>
</organism>
<protein>
    <submittedName>
        <fullName evidence="1">Uncharacterized protein</fullName>
    </submittedName>
</protein>
<reference evidence="1 2" key="1">
    <citation type="journal article" date="2020" name="G3 (Bethesda)">
        <title>Whole Genome Sequencing and Comparative Genomics of Two Nematicidal Bacillus Strains Reveals a Wide Range of Possible Virulence Factors.</title>
        <authorList>
            <person name="Susic N."/>
            <person name="Janezic S."/>
            <person name="Rupnik M."/>
            <person name="Geric Stare B."/>
        </authorList>
    </citation>
    <scope>NUCLEOTIDE SEQUENCE [LARGE SCALE GENOMIC DNA]</scope>
    <source>
        <strain evidence="1 2">I-1582</strain>
    </source>
</reference>